<organism evidence="2">
    <name type="scientific">Craspedostauros australis</name>
    <dbReference type="NCBI Taxonomy" id="1486917"/>
    <lineage>
        <taxon>Eukaryota</taxon>
        <taxon>Sar</taxon>
        <taxon>Stramenopiles</taxon>
        <taxon>Ochrophyta</taxon>
        <taxon>Bacillariophyta</taxon>
        <taxon>Bacillariophyceae</taxon>
        <taxon>Bacillariophycidae</taxon>
        <taxon>Naviculales</taxon>
        <taxon>Naviculaceae</taxon>
        <taxon>Craspedostauros</taxon>
    </lineage>
</organism>
<feature type="compositionally biased region" description="Basic residues" evidence="1">
    <location>
        <begin position="159"/>
        <end position="168"/>
    </location>
</feature>
<sequence length="175" mass="19892">MDGSKHPERSQNVRSHKRSAFRRASDADFEVPFFDEEDDGHHERSYVETGREQKAMFERQRQDLQKMRAVSSSVGASVFLRHQKTQQAEKWLEEELRKLTAKAQDDLKATGGETGGVGGESKVLEKIEDPNRPALQIKLLPIATKKAATASKSKDTDKKKKKKKRKRAVNAFELD</sequence>
<feature type="compositionally biased region" description="Acidic residues" evidence="1">
    <location>
        <begin position="27"/>
        <end position="38"/>
    </location>
</feature>
<feature type="compositionally biased region" description="Basic and acidic residues" evidence="1">
    <location>
        <begin position="39"/>
        <end position="52"/>
    </location>
</feature>
<evidence type="ECO:0000256" key="1">
    <source>
        <dbReference type="SAM" id="MobiDB-lite"/>
    </source>
</evidence>
<feature type="region of interest" description="Disordered" evidence="1">
    <location>
        <begin position="143"/>
        <end position="175"/>
    </location>
</feature>
<feature type="region of interest" description="Disordered" evidence="1">
    <location>
        <begin position="107"/>
        <end position="129"/>
    </location>
</feature>
<evidence type="ECO:0000313" key="2">
    <source>
        <dbReference type="EMBL" id="CAD8333567.1"/>
    </source>
</evidence>
<feature type="compositionally biased region" description="Basic and acidic residues" evidence="1">
    <location>
        <begin position="1"/>
        <end position="11"/>
    </location>
</feature>
<dbReference type="AlphaFoldDB" id="A0A7R9WTQ8"/>
<gene>
    <name evidence="2" type="ORF">CAUS1442_LOCUS5669</name>
</gene>
<feature type="region of interest" description="Disordered" evidence="1">
    <location>
        <begin position="1"/>
        <end position="52"/>
    </location>
</feature>
<dbReference type="EMBL" id="HBEF01009037">
    <property type="protein sequence ID" value="CAD8333567.1"/>
    <property type="molecule type" value="Transcribed_RNA"/>
</dbReference>
<protein>
    <submittedName>
        <fullName evidence="2">Uncharacterized protein</fullName>
    </submittedName>
</protein>
<accession>A0A7R9WTQ8</accession>
<reference evidence="2" key="1">
    <citation type="submission" date="2021-01" db="EMBL/GenBank/DDBJ databases">
        <authorList>
            <person name="Corre E."/>
            <person name="Pelletier E."/>
            <person name="Niang G."/>
            <person name="Scheremetjew M."/>
            <person name="Finn R."/>
            <person name="Kale V."/>
            <person name="Holt S."/>
            <person name="Cochrane G."/>
            <person name="Meng A."/>
            <person name="Brown T."/>
            <person name="Cohen L."/>
        </authorList>
    </citation>
    <scope>NUCLEOTIDE SEQUENCE</scope>
    <source>
        <strain evidence="2">CCMP3328</strain>
    </source>
</reference>
<name>A0A7R9WTQ8_9STRA</name>
<proteinExistence type="predicted"/>